<sequence length="556" mass="60963">MGGVNAGDVTATPNWQPFNLLVNNPGYSDAPNYCFVDFRYGMTQPTATALNLYVADLMITQGEEEYEYAPAPEDQQFGLTTGKYIGIATWDKPYPPLNPNAYMWSAFKGEDGKDAEIYRLKASKESAKVTADGLLICDAAYTIEHVQGTSVEVITSEGATGNKPYISAHTDKGVNINVTADANNTILYKLNGYFDLASRPDNIIVELYVKVGGSAKIVDTRVIPILMEAMSYTRMVRDMRENISANGRDISTIRQTANSASVKVNNTEARLENGDFVVKSDTTKFIGADGQKKVLIKDGKVSAELIDAKQIVAEGIQGNTIDAKNATFNNVNVSGTLKGVSGTFRQLQCENYIPGEDPTTLMFDSEGKFLIRDGDLIMSSQSQRKPRLIPVNTWVMGTFGAKRRTTMVVKGATADFYLNDVKASPYTQTLESKSTTDGDIYEVPCFCYDNSGHTIYEFPVDTIVFNVDSASTFRYELVMYDTQRCMVINANDKADNVYIYSNGVPVRWDGGEVAEVIKLPITMLTPKVPAEFTGAGLMVGAFRDNNWGNLKNIGGV</sequence>
<evidence type="ECO:0000313" key="1">
    <source>
        <dbReference type="EMBL" id="DAE08283.1"/>
    </source>
</evidence>
<name>A0A8S5PP53_9CAUD</name>
<dbReference type="EMBL" id="BK015467">
    <property type="protein sequence ID" value="DAE08283.1"/>
    <property type="molecule type" value="Genomic_DNA"/>
</dbReference>
<proteinExistence type="predicted"/>
<organism evidence="1">
    <name type="scientific">Siphoviridae sp. ctnsL8</name>
    <dbReference type="NCBI Taxonomy" id="2825666"/>
    <lineage>
        <taxon>Viruses</taxon>
        <taxon>Duplodnaviria</taxon>
        <taxon>Heunggongvirae</taxon>
        <taxon>Uroviricota</taxon>
        <taxon>Caudoviricetes</taxon>
    </lineage>
</organism>
<protein>
    <submittedName>
        <fullName evidence="1">Uncharacterized protein</fullName>
    </submittedName>
</protein>
<reference evidence="1" key="1">
    <citation type="journal article" date="2021" name="Proc. Natl. Acad. Sci. U.S.A.">
        <title>A Catalog of Tens of Thousands of Viruses from Human Metagenomes Reveals Hidden Associations with Chronic Diseases.</title>
        <authorList>
            <person name="Tisza M.J."/>
            <person name="Buck C.B."/>
        </authorList>
    </citation>
    <scope>NUCLEOTIDE SEQUENCE</scope>
    <source>
        <strain evidence="1">CtnsL8</strain>
    </source>
</reference>
<accession>A0A8S5PP53</accession>